<dbReference type="EMBL" id="LN906597">
    <property type="protein sequence ID" value="CUT17180.1"/>
    <property type="molecule type" value="Genomic_DNA"/>
</dbReference>
<organism evidence="1 2">
    <name type="scientific">Candidatus Ichthyocystis hellenicum</name>
    <dbReference type="NCBI Taxonomy" id="1561003"/>
    <lineage>
        <taxon>Bacteria</taxon>
        <taxon>Pseudomonadati</taxon>
        <taxon>Pseudomonadota</taxon>
        <taxon>Betaproteobacteria</taxon>
        <taxon>Burkholderiales</taxon>
        <taxon>Candidatus Ichthyocystis</taxon>
    </lineage>
</organism>
<evidence type="ECO:0000313" key="1">
    <source>
        <dbReference type="EMBL" id="CUT17180.1"/>
    </source>
</evidence>
<reference evidence="2" key="1">
    <citation type="submission" date="2015-11" db="EMBL/GenBank/DDBJ databases">
        <authorList>
            <person name="Seth-Smith H.M.B."/>
        </authorList>
    </citation>
    <scope>NUCLEOTIDE SEQUENCE [LARGE SCALE GENOMIC DNA]</scope>
    <source>
        <strain evidence="2">2013Ark11</strain>
    </source>
</reference>
<protein>
    <submittedName>
        <fullName evidence="1">Uncharacterized protein</fullName>
    </submittedName>
</protein>
<proteinExistence type="predicted"/>
<sequence>MEKEGIFSAVEGYMPFLCVSSYCKNVVEVERGIKISYEIIGMAVDSIFIVIVLMVDFELDCILCGSCPKNNH</sequence>
<accession>A0A0S4M2H2</accession>
<name>A0A0S4M2H2_9BURK</name>
<gene>
    <name evidence="1" type="ORF">Ark11_0324</name>
</gene>
<evidence type="ECO:0000313" key="2">
    <source>
        <dbReference type="Proteomes" id="UP000198651"/>
    </source>
</evidence>
<dbReference type="Proteomes" id="UP000198651">
    <property type="component" value="Chromosome I"/>
</dbReference>
<keyword evidence="2" id="KW-1185">Reference proteome</keyword>
<dbReference type="AlphaFoldDB" id="A0A0S4M2H2"/>